<reference evidence="2" key="1">
    <citation type="journal article" date="2014" name="Genome Announc.">
        <title>Draft Genome Sequence of the algae degrading bacterium Pseudomonas mendocina AD6.</title>
        <authorList>
            <person name="Barney B.M."/>
            <person name="Lenneman E.M."/>
        </authorList>
    </citation>
    <scope>NUCLEOTIDE SEQUENCE [LARGE SCALE GENOMIC DNA]</scope>
    <source>
        <strain evidence="2">AD6</strain>
    </source>
</reference>
<organism evidence="1 2">
    <name type="scientific">Ectopseudomonas composti</name>
    <dbReference type="NCBI Taxonomy" id="658457"/>
    <lineage>
        <taxon>Bacteria</taxon>
        <taxon>Pseudomonadati</taxon>
        <taxon>Pseudomonadota</taxon>
        <taxon>Gammaproteobacteria</taxon>
        <taxon>Pseudomonadales</taxon>
        <taxon>Pseudomonadaceae</taxon>
        <taxon>Ectopseudomonas</taxon>
    </lineage>
</organism>
<dbReference type="Proteomes" id="UP000023842">
    <property type="component" value="Unassembled WGS sequence"/>
</dbReference>
<accession>A0ABN0SGF9</accession>
<evidence type="ECO:0000313" key="1">
    <source>
        <dbReference type="EMBL" id="EZH83434.1"/>
    </source>
</evidence>
<protein>
    <submittedName>
        <fullName evidence="1">Uncharacterized protein</fullName>
    </submittedName>
</protein>
<evidence type="ECO:0000313" key="2">
    <source>
        <dbReference type="Proteomes" id="UP000023842"/>
    </source>
</evidence>
<keyword evidence="2" id="KW-1185">Reference proteome</keyword>
<dbReference type="EMBL" id="JFJN01000010">
    <property type="protein sequence ID" value="EZH83434.1"/>
    <property type="molecule type" value="Genomic_DNA"/>
</dbReference>
<sequence length="74" mass="8278">MQSFTLDDVAQATPALRDQQRRVQRWTRAAASAVERRPMQSSECGMARGAWQFMGLTSCRCYGRHVGKVLSGCN</sequence>
<name>A0ABN0SGF9_9GAMM</name>
<comment type="caution">
    <text evidence="1">The sequence shown here is derived from an EMBL/GenBank/DDBJ whole genome shotgun (WGS) entry which is preliminary data.</text>
</comment>
<proteinExistence type="predicted"/>
<gene>
    <name evidence="1" type="ORF">AU05_00750</name>
</gene>